<proteinExistence type="predicted"/>
<accession>A0A6A6HIJ2</accession>
<feature type="region of interest" description="Disordered" evidence="1">
    <location>
        <begin position="31"/>
        <end position="95"/>
    </location>
</feature>
<evidence type="ECO:0000313" key="4">
    <source>
        <dbReference type="Proteomes" id="UP000800092"/>
    </source>
</evidence>
<dbReference type="Proteomes" id="UP000800092">
    <property type="component" value="Unassembled WGS sequence"/>
</dbReference>
<evidence type="ECO:0000256" key="2">
    <source>
        <dbReference type="SAM" id="SignalP"/>
    </source>
</evidence>
<dbReference type="EMBL" id="ML991778">
    <property type="protein sequence ID" value="KAF2237926.1"/>
    <property type="molecule type" value="Genomic_DNA"/>
</dbReference>
<reference evidence="3" key="1">
    <citation type="journal article" date="2020" name="Stud. Mycol.">
        <title>101 Dothideomycetes genomes: a test case for predicting lifestyles and emergence of pathogens.</title>
        <authorList>
            <person name="Haridas S."/>
            <person name="Albert R."/>
            <person name="Binder M."/>
            <person name="Bloem J."/>
            <person name="Labutti K."/>
            <person name="Salamov A."/>
            <person name="Andreopoulos B."/>
            <person name="Baker S."/>
            <person name="Barry K."/>
            <person name="Bills G."/>
            <person name="Bluhm B."/>
            <person name="Cannon C."/>
            <person name="Castanera R."/>
            <person name="Culley D."/>
            <person name="Daum C."/>
            <person name="Ezra D."/>
            <person name="Gonzalez J."/>
            <person name="Henrissat B."/>
            <person name="Kuo A."/>
            <person name="Liang C."/>
            <person name="Lipzen A."/>
            <person name="Lutzoni F."/>
            <person name="Magnuson J."/>
            <person name="Mondo S."/>
            <person name="Nolan M."/>
            <person name="Ohm R."/>
            <person name="Pangilinan J."/>
            <person name="Park H.-J."/>
            <person name="Ramirez L."/>
            <person name="Alfaro M."/>
            <person name="Sun H."/>
            <person name="Tritt A."/>
            <person name="Yoshinaga Y."/>
            <person name="Zwiers L.-H."/>
            <person name="Turgeon B."/>
            <person name="Goodwin S."/>
            <person name="Spatafora J."/>
            <person name="Crous P."/>
            <person name="Grigoriev I."/>
        </authorList>
    </citation>
    <scope>NUCLEOTIDE SEQUENCE</scope>
    <source>
        <strain evidence="3">Tuck. ex Michener</strain>
    </source>
</reference>
<dbReference type="AlphaFoldDB" id="A0A6A6HIJ2"/>
<feature type="compositionally biased region" description="Low complexity" evidence="1">
    <location>
        <begin position="66"/>
        <end position="79"/>
    </location>
</feature>
<keyword evidence="4" id="KW-1185">Reference proteome</keyword>
<evidence type="ECO:0000256" key="1">
    <source>
        <dbReference type="SAM" id="MobiDB-lite"/>
    </source>
</evidence>
<sequence>MQLITLLTLTGLTLNLGAWALPTSSAIPKPTIQEIDHTCGDQPNSSPTRAPVHPHSRPPPPPAPSTPATGPNTATSGGSTDEDCLNHPENCGGNA</sequence>
<evidence type="ECO:0000313" key="3">
    <source>
        <dbReference type="EMBL" id="KAF2237926.1"/>
    </source>
</evidence>
<feature type="signal peptide" evidence="2">
    <location>
        <begin position="1"/>
        <end position="20"/>
    </location>
</feature>
<protein>
    <submittedName>
        <fullName evidence="3">Uncharacterized protein</fullName>
    </submittedName>
</protein>
<gene>
    <name evidence="3" type="ORF">EV356DRAFT_509856</name>
</gene>
<name>A0A6A6HIJ2_VIRVR</name>
<keyword evidence="2" id="KW-0732">Signal</keyword>
<feature type="chain" id="PRO_5025653970" evidence="2">
    <location>
        <begin position="21"/>
        <end position="95"/>
    </location>
</feature>
<organism evidence="3 4">
    <name type="scientific">Viridothelium virens</name>
    <name type="common">Speckled blister lichen</name>
    <name type="synonym">Trypethelium virens</name>
    <dbReference type="NCBI Taxonomy" id="1048519"/>
    <lineage>
        <taxon>Eukaryota</taxon>
        <taxon>Fungi</taxon>
        <taxon>Dikarya</taxon>
        <taxon>Ascomycota</taxon>
        <taxon>Pezizomycotina</taxon>
        <taxon>Dothideomycetes</taxon>
        <taxon>Dothideomycetes incertae sedis</taxon>
        <taxon>Trypetheliales</taxon>
        <taxon>Trypetheliaceae</taxon>
        <taxon>Viridothelium</taxon>
    </lineage>
</organism>